<feature type="zinc finger region" description="dksA C4-type" evidence="4">
    <location>
        <begin position="82"/>
        <end position="106"/>
    </location>
</feature>
<dbReference type="EMBL" id="MN577568">
    <property type="protein sequence ID" value="QGT50210.1"/>
    <property type="molecule type" value="Genomic_DNA"/>
</dbReference>
<organism evidence="6">
    <name type="scientific">uncultured Helicobacter sp</name>
    <dbReference type="NCBI Taxonomy" id="175537"/>
    <lineage>
        <taxon>Bacteria</taxon>
        <taxon>Pseudomonadati</taxon>
        <taxon>Campylobacterota</taxon>
        <taxon>Epsilonproteobacteria</taxon>
        <taxon>Campylobacterales</taxon>
        <taxon>Helicobacteraceae</taxon>
        <taxon>Helicobacter</taxon>
        <taxon>environmental samples</taxon>
    </lineage>
</organism>
<dbReference type="Pfam" id="PF01258">
    <property type="entry name" value="zf-dskA_traR"/>
    <property type="match status" value="1"/>
</dbReference>
<dbReference type="PANTHER" id="PTHR33823:SF4">
    <property type="entry name" value="GENERAL STRESS PROTEIN 16O"/>
    <property type="match status" value="1"/>
</dbReference>
<dbReference type="PROSITE" id="PS01102">
    <property type="entry name" value="ZF_DKSA_1"/>
    <property type="match status" value="1"/>
</dbReference>
<dbReference type="AlphaFoldDB" id="A0A650EKC2"/>
<evidence type="ECO:0000259" key="5">
    <source>
        <dbReference type="Pfam" id="PF01258"/>
    </source>
</evidence>
<dbReference type="NCBIfam" id="NF033459">
    <property type="entry name" value="DksA_like"/>
    <property type="match status" value="1"/>
</dbReference>
<feature type="domain" description="Zinc finger DksA/TraR C4-type" evidence="5">
    <location>
        <begin position="78"/>
        <end position="112"/>
    </location>
</feature>
<dbReference type="GO" id="GO:0008270">
    <property type="term" value="F:zinc ion binding"/>
    <property type="evidence" value="ECO:0007669"/>
    <property type="project" value="UniProtKB-KW"/>
</dbReference>
<dbReference type="PROSITE" id="PS51128">
    <property type="entry name" value="ZF_DKSA_2"/>
    <property type="match status" value="1"/>
</dbReference>
<accession>A0A650EKC2</accession>
<dbReference type="InterPro" id="IPR000962">
    <property type="entry name" value="Znf_DskA_TraR"/>
</dbReference>
<evidence type="ECO:0000313" key="6">
    <source>
        <dbReference type="EMBL" id="QGT50210.1"/>
    </source>
</evidence>
<dbReference type="InterPro" id="IPR020458">
    <property type="entry name" value="Znf_DskA_TraR_CS"/>
</dbReference>
<evidence type="ECO:0000256" key="3">
    <source>
        <dbReference type="ARBA" id="ARBA00022833"/>
    </source>
</evidence>
<gene>
    <name evidence="6" type="ORF">Helico6505_0420</name>
</gene>
<reference evidence="6" key="1">
    <citation type="journal article" date="2020" name="J. ISSAAS">
        <title>Lactobacilli and other gastrointestinal microbiota of Peromyscus leucopus, reservoir host for agents of Lyme disease and other zoonoses in North America.</title>
        <authorList>
            <person name="Milovic A."/>
            <person name="Bassam K."/>
            <person name="Shao H."/>
            <person name="Chatzistamou I."/>
            <person name="Tufts D.M."/>
            <person name="Diuk-Wasser M."/>
            <person name="Barbour A.G."/>
        </authorList>
    </citation>
    <scope>NUCLEOTIDE SEQUENCE</scope>
    <source>
        <strain evidence="6">LL4</strain>
    </source>
</reference>
<proteinExistence type="predicted"/>
<dbReference type="InterPro" id="IPR037187">
    <property type="entry name" value="DnaK_N"/>
</dbReference>
<dbReference type="SUPFAM" id="SSF57716">
    <property type="entry name" value="Glucocorticoid receptor-like (DNA-binding domain)"/>
    <property type="match status" value="1"/>
</dbReference>
<dbReference type="Gene3D" id="1.20.120.910">
    <property type="entry name" value="DksA, coiled-coil domain"/>
    <property type="match status" value="1"/>
</dbReference>
<sequence length="118" mass="13852">MIDYSFFESLLKERLHKICQSIDTKNSRIKSIQDTHFKDENDMVSAFLQGNLAMSVIDLYHAEMSDIQRSLQKIKEGVYGICEMCDDEIDVERLKVKPHAKYCIKCRELFEKNQKQKG</sequence>
<evidence type="ECO:0000256" key="1">
    <source>
        <dbReference type="ARBA" id="ARBA00022723"/>
    </source>
</evidence>
<dbReference type="SUPFAM" id="SSF109635">
    <property type="entry name" value="DnaK suppressor protein DksA, alpha-hairpin domain"/>
    <property type="match status" value="1"/>
</dbReference>
<evidence type="ECO:0000256" key="4">
    <source>
        <dbReference type="PROSITE-ProRule" id="PRU00510"/>
    </source>
</evidence>
<keyword evidence="3" id="KW-0862">Zinc</keyword>
<evidence type="ECO:0000256" key="2">
    <source>
        <dbReference type="ARBA" id="ARBA00022771"/>
    </source>
</evidence>
<keyword evidence="2" id="KW-0863">Zinc-finger</keyword>
<protein>
    <submittedName>
        <fullName evidence="6">Molecular chaperone DnaK suppressor DksA</fullName>
    </submittedName>
</protein>
<keyword evidence="1" id="KW-0479">Metal-binding</keyword>
<name>A0A650EKC2_9HELI</name>
<dbReference type="PANTHER" id="PTHR33823">
    <property type="entry name" value="RNA POLYMERASE-BINDING TRANSCRIPTION FACTOR DKSA-RELATED"/>
    <property type="match status" value="1"/>
</dbReference>